<reference evidence="2 3" key="1">
    <citation type="submission" date="2024-11" db="EMBL/GenBank/DDBJ databases">
        <title>A near-complete genome assembly of Cinchona calisaya.</title>
        <authorList>
            <person name="Lian D.C."/>
            <person name="Zhao X.W."/>
            <person name="Wei L."/>
        </authorList>
    </citation>
    <scope>NUCLEOTIDE SEQUENCE [LARGE SCALE GENOMIC DNA]</scope>
    <source>
        <tissue evidence="2">Nenye</tissue>
    </source>
</reference>
<evidence type="ECO:0000313" key="3">
    <source>
        <dbReference type="Proteomes" id="UP001630127"/>
    </source>
</evidence>
<organism evidence="2 3">
    <name type="scientific">Cinchona calisaya</name>
    <dbReference type="NCBI Taxonomy" id="153742"/>
    <lineage>
        <taxon>Eukaryota</taxon>
        <taxon>Viridiplantae</taxon>
        <taxon>Streptophyta</taxon>
        <taxon>Embryophyta</taxon>
        <taxon>Tracheophyta</taxon>
        <taxon>Spermatophyta</taxon>
        <taxon>Magnoliopsida</taxon>
        <taxon>eudicotyledons</taxon>
        <taxon>Gunneridae</taxon>
        <taxon>Pentapetalae</taxon>
        <taxon>asterids</taxon>
        <taxon>lamiids</taxon>
        <taxon>Gentianales</taxon>
        <taxon>Rubiaceae</taxon>
        <taxon>Cinchonoideae</taxon>
        <taxon>Cinchoneae</taxon>
        <taxon>Cinchona</taxon>
    </lineage>
</organism>
<keyword evidence="3" id="KW-1185">Reference proteome</keyword>
<evidence type="ECO:0000256" key="1">
    <source>
        <dbReference type="SAM" id="MobiDB-lite"/>
    </source>
</evidence>
<dbReference type="PANTHER" id="PTHR36775">
    <property type="entry name" value="LYR MOTIF PROTEIN"/>
    <property type="match status" value="1"/>
</dbReference>
<gene>
    <name evidence="2" type="ORF">ACH5RR_020031</name>
</gene>
<dbReference type="Proteomes" id="UP001630127">
    <property type="component" value="Unassembled WGS sequence"/>
</dbReference>
<feature type="compositionally biased region" description="Basic and acidic residues" evidence="1">
    <location>
        <begin position="176"/>
        <end position="191"/>
    </location>
</feature>
<protein>
    <submittedName>
        <fullName evidence="2">Uncharacterized protein</fullName>
    </submittedName>
</protein>
<comment type="caution">
    <text evidence="2">The sequence shown here is derived from an EMBL/GenBank/DDBJ whole genome shotgun (WGS) entry which is preliminary data.</text>
</comment>
<dbReference type="AlphaFoldDB" id="A0ABD2ZH45"/>
<feature type="region of interest" description="Disordered" evidence="1">
    <location>
        <begin position="176"/>
        <end position="213"/>
    </location>
</feature>
<accession>A0ABD2ZH45</accession>
<sequence>MSPRILKSRDAIESCTLQLHSWRPFQLPATMSKTLDSDSPIPYPATTIGFRSKRLCRAGRRTSFSVEALDMSRLSLFDDDSLLSSAACKREGMRWFARKRRRRRRAGSRSLSARTSDRSRSRIHRRRCCSVGASAAYATCSDFPVAAGTDSSGEMFANGHANWSSDVSEAARNPLRERKDNGSDTGEKEHLSSGFGHAENFDQQGNESGYGSEPGYGGDVEFGYCDEVDEEEDDPRLPFWGEQFVGTFSNLERVGENMLQKAHHRCWHKKRDLIMNALM</sequence>
<dbReference type="PANTHER" id="PTHR36775:SF1">
    <property type="entry name" value="LYR MOTIF PROTEIN"/>
    <property type="match status" value="1"/>
</dbReference>
<name>A0ABD2ZH45_9GENT</name>
<dbReference type="EMBL" id="JBJUIK010000009">
    <property type="protein sequence ID" value="KAL3517442.1"/>
    <property type="molecule type" value="Genomic_DNA"/>
</dbReference>
<evidence type="ECO:0000313" key="2">
    <source>
        <dbReference type="EMBL" id="KAL3517442.1"/>
    </source>
</evidence>
<proteinExistence type="predicted"/>